<evidence type="ECO:0000313" key="4">
    <source>
        <dbReference type="Proteomes" id="UP001501115"/>
    </source>
</evidence>
<keyword evidence="2" id="KW-0812">Transmembrane</keyword>
<feature type="transmembrane region" description="Helical" evidence="2">
    <location>
        <begin position="9"/>
        <end position="32"/>
    </location>
</feature>
<sequence>MSPNQKKALAVVVAFLSSVIVGFVCGLTVMALSEKPDAAMCVGTGAAAFLGVFVASVAVIALFEFSDSRPLPAPVPPGQVDHGNTGQTPPTAPSSGAPAA</sequence>
<gene>
    <name evidence="3" type="ORF">GCM10023086_13290</name>
</gene>
<evidence type="ECO:0000256" key="2">
    <source>
        <dbReference type="SAM" id="Phobius"/>
    </source>
</evidence>
<name>A0ABP8FAM3_9ACTN</name>
<comment type="caution">
    <text evidence="3">The sequence shown here is derived from an EMBL/GenBank/DDBJ whole genome shotgun (WGS) entry which is preliminary data.</text>
</comment>
<keyword evidence="2" id="KW-1133">Transmembrane helix</keyword>
<dbReference type="EMBL" id="BAABET010000002">
    <property type="protein sequence ID" value="GAA4298758.1"/>
    <property type="molecule type" value="Genomic_DNA"/>
</dbReference>
<evidence type="ECO:0000313" key="3">
    <source>
        <dbReference type="EMBL" id="GAA4298758.1"/>
    </source>
</evidence>
<keyword evidence="2" id="KW-0472">Membrane</keyword>
<dbReference type="RefSeq" id="WP_345660439.1">
    <property type="nucleotide sequence ID" value="NZ_BAABET010000002.1"/>
</dbReference>
<feature type="transmembrane region" description="Helical" evidence="2">
    <location>
        <begin position="44"/>
        <end position="63"/>
    </location>
</feature>
<evidence type="ECO:0000256" key="1">
    <source>
        <dbReference type="SAM" id="MobiDB-lite"/>
    </source>
</evidence>
<keyword evidence="4" id="KW-1185">Reference proteome</keyword>
<protein>
    <submittedName>
        <fullName evidence="3">Uncharacterized protein</fullName>
    </submittedName>
</protein>
<organism evidence="3 4">
    <name type="scientific">Streptomyces venetus</name>
    <dbReference type="NCBI Taxonomy" id="1701086"/>
    <lineage>
        <taxon>Bacteria</taxon>
        <taxon>Bacillati</taxon>
        <taxon>Actinomycetota</taxon>
        <taxon>Actinomycetes</taxon>
        <taxon>Kitasatosporales</taxon>
        <taxon>Streptomycetaceae</taxon>
        <taxon>Streptomyces</taxon>
    </lineage>
</organism>
<feature type="region of interest" description="Disordered" evidence="1">
    <location>
        <begin position="69"/>
        <end position="100"/>
    </location>
</feature>
<accession>A0ABP8FAM3</accession>
<reference evidence="4" key="1">
    <citation type="journal article" date="2019" name="Int. J. Syst. Evol. Microbiol.">
        <title>The Global Catalogue of Microorganisms (GCM) 10K type strain sequencing project: providing services to taxonomists for standard genome sequencing and annotation.</title>
        <authorList>
            <consortium name="The Broad Institute Genomics Platform"/>
            <consortium name="The Broad Institute Genome Sequencing Center for Infectious Disease"/>
            <person name="Wu L."/>
            <person name="Ma J."/>
        </authorList>
    </citation>
    <scope>NUCLEOTIDE SEQUENCE [LARGE SCALE GENOMIC DNA]</scope>
    <source>
        <strain evidence="4">JCM 31290</strain>
    </source>
</reference>
<dbReference type="Proteomes" id="UP001501115">
    <property type="component" value="Unassembled WGS sequence"/>
</dbReference>
<proteinExistence type="predicted"/>